<proteinExistence type="predicted"/>
<dbReference type="Proteomes" id="UP000060390">
    <property type="component" value="Chromosome"/>
</dbReference>
<dbReference type="KEGG" id="hsf:HLASA_0948"/>
<evidence type="ECO:0008006" key="5">
    <source>
        <dbReference type="Google" id="ProtNLM"/>
    </source>
</evidence>
<dbReference type="Proteomes" id="UP000069906">
    <property type="component" value="Chromosome"/>
</dbReference>
<evidence type="ECO:0000313" key="1">
    <source>
        <dbReference type="EMBL" id="AKH97449.1"/>
    </source>
</evidence>
<dbReference type="Pfam" id="PF24033">
    <property type="entry name" value="DUF7342"/>
    <property type="match status" value="1"/>
</dbReference>
<protein>
    <recommendedName>
        <fullName evidence="5">Transcriptional regulator</fullName>
    </recommendedName>
</protein>
<evidence type="ECO:0000313" key="2">
    <source>
        <dbReference type="EMBL" id="ALG81845.1"/>
    </source>
</evidence>
<dbReference type="STRING" id="1604004.HLASA_0948"/>
<sequence>MKSLLSDMTDQGLASWTTDLTARERIREIATTLTEPRSVEWVRDQAQVSSWQTAKDELEMLVDFGQVHAIEGDDGNTKYAPNYQLRYFNEVTELINDHTREELREEIATIQETIDEWKREFDVESRDELESTLADGDLTSEAVRDRNSVLRQWERHEDNKRLLKHALELYDDARSLYPGANGSSTASVSLTQ</sequence>
<reference evidence="2 3" key="3">
    <citation type="journal article" date="2016" name="Stand. Genomic Sci.">
        <title>Complete genome sequence of 'Halanaeroarchaeum sulfurireducens' M27-SA2, a sulfur-reducing and acetate-oxidizing haloarchaeon from the deep-sea hypersaline anoxic lake Medee.</title>
        <authorList>
            <person name="Messina E."/>
            <person name="Sorokin D.Y."/>
            <person name="Kublanov I.V."/>
            <person name="Toshchakov S."/>
            <person name="Lopatina A."/>
            <person name="Arcadi E."/>
            <person name="Smedile F."/>
            <person name="La Spada G."/>
            <person name="La Cono V."/>
            <person name="Yakimov M.M."/>
        </authorList>
    </citation>
    <scope>NUCLEOTIDE SEQUENCE [LARGE SCALE GENOMIC DNA]</scope>
    <source>
        <strain evidence="2 3">M27-SA2</strain>
    </source>
</reference>
<name>A0A0F7PCU0_9EURY</name>
<evidence type="ECO:0000313" key="3">
    <source>
        <dbReference type="Proteomes" id="UP000060390"/>
    </source>
</evidence>
<keyword evidence="4" id="KW-1185">Reference proteome</keyword>
<organism evidence="1 4">
    <name type="scientific">Halanaeroarchaeum sulfurireducens</name>
    <dbReference type="NCBI Taxonomy" id="1604004"/>
    <lineage>
        <taxon>Archaea</taxon>
        <taxon>Methanobacteriati</taxon>
        <taxon>Methanobacteriota</taxon>
        <taxon>Stenosarchaea group</taxon>
        <taxon>Halobacteria</taxon>
        <taxon>Halobacteriales</taxon>
        <taxon>Halobacteriaceae</taxon>
        <taxon>Halanaeroarchaeum</taxon>
    </lineage>
</organism>
<dbReference type="EMBL" id="CP011564">
    <property type="protein sequence ID" value="ALG81845.1"/>
    <property type="molecule type" value="Genomic_DNA"/>
</dbReference>
<evidence type="ECO:0000313" key="4">
    <source>
        <dbReference type="Proteomes" id="UP000069906"/>
    </source>
</evidence>
<accession>A0A0F7PCU0</accession>
<reference evidence="1 4" key="1">
    <citation type="journal article" date="2015" name="ISME J.">
        <title>Elemental sulfur and acetate can support life of a novel strictly anaerobic haloarchaeon.</title>
        <authorList>
            <person name="Sorokin D.Y."/>
            <person name="Kublanov I.V."/>
            <person name="Gavrilov S.N."/>
            <person name="Rojo D."/>
            <person name="Roman P."/>
            <person name="Golyshin P.N."/>
            <person name="Slepak V.Z."/>
            <person name="Smedile F."/>
            <person name="Ferrer M."/>
            <person name="Messina E."/>
            <person name="La Cono V."/>
            <person name="Yakimov M.M."/>
        </authorList>
    </citation>
    <scope>NUCLEOTIDE SEQUENCE [LARGE SCALE GENOMIC DNA]</scope>
    <source>
        <strain evidence="1 4">HSR2</strain>
    </source>
</reference>
<reference evidence="3" key="2">
    <citation type="submission" date="2015-05" db="EMBL/GenBank/DDBJ databases">
        <title>Complete genome sequence of Halanaeroarchaeum sulfurireducens type strain M27-SA2, a sulfate-reducer haloarchaeon from marine anoxic lake Medee.</title>
        <authorList>
            <person name="Messina E."/>
            <person name="Kublanov I.V."/>
            <person name="Toshchakov S."/>
            <person name="Arcadi E."/>
            <person name="La Spada G."/>
            <person name="La Cono V."/>
            <person name="Yakimov M.M."/>
        </authorList>
    </citation>
    <scope>NUCLEOTIDE SEQUENCE [LARGE SCALE GENOMIC DNA]</scope>
    <source>
        <strain evidence="3">M27-SA2</strain>
    </source>
</reference>
<dbReference type="KEGG" id="hsu:HLASF_0959"/>
<dbReference type="HOGENOM" id="CLU_097789_1_0_2"/>
<dbReference type="EMBL" id="CP008874">
    <property type="protein sequence ID" value="AKH97449.1"/>
    <property type="molecule type" value="Genomic_DNA"/>
</dbReference>
<dbReference type="AlphaFoldDB" id="A0A0F7PCU0"/>
<dbReference type="InterPro" id="IPR055766">
    <property type="entry name" value="DUF7342"/>
</dbReference>
<dbReference type="PATRIC" id="fig|1604004.4.peg.1005"/>
<gene>
    <name evidence="2" type="ORF">HLASA_0948</name>
    <name evidence="1" type="ORF">HLASF_0959</name>
</gene>